<dbReference type="Gene3D" id="1.10.10.10">
    <property type="entry name" value="Winged helix-like DNA-binding domain superfamily/Winged helix DNA-binding domain"/>
    <property type="match status" value="1"/>
</dbReference>
<feature type="compositionally biased region" description="Pro residues" evidence="1">
    <location>
        <begin position="92"/>
        <end position="107"/>
    </location>
</feature>
<organism evidence="2 3">
    <name type="scientific">Mycolicibacterium conceptionense</name>
    <dbReference type="NCBI Taxonomy" id="451644"/>
    <lineage>
        <taxon>Bacteria</taxon>
        <taxon>Bacillati</taxon>
        <taxon>Actinomycetota</taxon>
        <taxon>Actinomycetes</taxon>
        <taxon>Mycobacteriales</taxon>
        <taxon>Mycobacteriaceae</taxon>
        <taxon>Mycolicibacterium</taxon>
    </lineage>
</organism>
<gene>
    <name evidence="2" type="ORF">BN970_00760</name>
</gene>
<name>A0A0U1CYD1_9MYCO</name>
<dbReference type="GeneID" id="44296854"/>
<dbReference type="EMBL" id="CTEF01000001">
    <property type="protein sequence ID" value="CQD04547.1"/>
    <property type="molecule type" value="Genomic_DNA"/>
</dbReference>
<reference evidence="2 3" key="1">
    <citation type="submission" date="2015-03" db="EMBL/GenBank/DDBJ databases">
        <authorList>
            <person name="Murphy D."/>
        </authorList>
    </citation>
    <scope>NUCLEOTIDE SEQUENCE [LARGE SCALE GENOMIC DNA]</scope>
    <source>
        <strain evidence="2 3">D16</strain>
    </source>
</reference>
<dbReference type="AlphaFoldDB" id="A0A0U1CYD1"/>
<dbReference type="InterPro" id="IPR036390">
    <property type="entry name" value="WH_DNA-bd_sf"/>
</dbReference>
<dbReference type="Proteomes" id="UP000182227">
    <property type="component" value="Unassembled WGS sequence"/>
</dbReference>
<feature type="compositionally biased region" description="Pro residues" evidence="1">
    <location>
        <begin position="132"/>
        <end position="141"/>
    </location>
</feature>
<proteinExistence type="predicted"/>
<evidence type="ECO:0000256" key="1">
    <source>
        <dbReference type="SAM" id="MobiDB-lite"/>
    </source>
</evidence>
<feature type="region of interest" description="Disordered" evidence="1">
    <location>
        <begin position="88"/>
        <end position="144"/>
    </location>
</feature>
<dbReference type="Pfam" id="PF13730">
    <property type="entry name" value="HTH_36"/>
    <property type="match status" value="1"/>
</dbReference>
<dbReference type="SUPFAM" id="SSF46785">
    <property type="entry name" value="Winged helix' DNA-binding domain"/>
    <property type="match status" value="1"/>
</dbReference>
<protein>
    <recommendedName>
        <fullName evidence="4">Helix-turn-helix domain-containing protein</fullName>
    </recommendedName>
</protein>
<dbReference type="InterPro" id="IPR036388">
    <property type="entry name" value="WH-like_DNA-bd_sf"/>
</dbReference>
<evidence type="ECO:0000313" key="3">
    <source>
        <dbReference type="Proteomes" id="UP000182227"/>
    </source>
</evidence>
<sequence length="275" mass="29906">MSWKALDWVAESDIRSPTTKLILFLLANKADEEFSCYPSISTLMTESGAGRSTVIRALKTLEANGFITRRQRFHESGAQRSTRYYLSHPQAPHMPRPGMGPPGPSAAPAPSGHKTGSVPDRDPTGVSDRAPLNPPYEPPTEPGKDVMRVLDALPEPWRIGPRDAGLLIPSIEKALTSGWTAEKLVDQISGNPGGVRYPARVLSRRLADLPDAPSLTRRTAIAWCGECEDEHSRTISVTLPNGVEAAAFCPRCSPQAQRDLDKPRMEVNPHGGQGF</sequence>
<evidence type="ECO:0008006" key="4">
    <source>
        <dbReference type="Google" id="ProtNLM"/>
    </source>
</evidence>
<accession>A0A0U1CYD1</accession>
<dbReference type="RefSeq" id="WP_074244772.1">
    <property type="nucleotide sequence ID" value="NZ_AGSZ01000373.1"/>
</dbReference>
<evidence type="ECO:0000313" key="2">
    <source>
        <dbReference type="EMBL" id="CQD04547.1"/>
    </source>
</evidence>